<dbReference type="PANTHER" id="PTHR43432">
    <property type="entry name" value="SLR0285 PROTEIN"/>
    <property type="match status" value="1"/>
</dbReference>
<dbReference type="InterPro" id="IPR007197">
    <property type="entry name" value="rSAM"/>
</dbReference>
<evidence type="ECO:0000256" key="1">
    <source>
        <dbReference type="ARBA" id="ARBA00022723"/>
    </source>
</evidence>
<dbReference type="PANTHER" id="PTHR43432:SF3">
    <property type="entry name" value="SLR0285 PROTEIN"/>
    <property type="match status" value="1"/>
</dbReference>
<reference evidence="6" key="1">
    <citation type="submission" date="2022-01" db="EMBL/GenBank/DDBJ databases">
        <authorList>
            <person name="Wang Y."/>
        </authorList>
    </citation>
    <scope>NUCLEOTIDE SEQUENCE</scope>
    <source>
        <strain evidence="6">WB101</strain>
    </source>
</reference>
<keyword evidence="1" id="KW-0479">Metal-binding</keyword>
<evidence type="ECO:0000256" key="2">
    <source>
        <dbReference type="ARBA" id="ARBA00023004"/>
    </source>
</evidence>
<feature type="region of interest" description="Disordered" evidence="4">
    <location>
        <begin position="1"/>
        <end position="20"/>
    </location>
</feature>
<keyword evidence="3" id="KW-0411">Iron-sulfur</keyword>
<dbReference type="SMART" id="SM00729">
    <property type="entry name" value="Elp3"/>
    <property type="match status" value="1"/>
</dbReference>
<keyword evidence="2" id="KW-0408">Iron</keyword>
<feature type="domain" description="Radical SAM core" evidence="5">
    <location>
        <begin position="53"/>
        <end position="292"/>
    </location>
</feature>
<comment type="caution">
    <text evidence="6">The sequence shown here is derived from an EMBL/GenBank/DDBJ whole genome shotgun (WGS) entry which is preliminary data.</text>
</comment>
<evidence type="ECO:0000259" key="5">
    <source>
        <dbReference type="PROSITE" id="PS51918"/>
    </source>
</evidence>
<dbReference type="EMBL" id="JAKLWS010000004">
    <property type="protein sequence ID" value="MCG2587957.1"/>
    <property type="molecule type" value="Genomic_DNA"/>
</dbReference>
<dbReference type="PROSITE" id="PS51918">
    <property type="entry name" value="RADICAL_SAM"/>
    <property type="match status" value="1"/>
</dbReference>
<keyword evidence="7" id="KW-1185">Reference proteome</keyword>
<name>A0ABS9KAS8_9BACT</name>
<protein>
    <submittedName>
        <fullName evidence="6">PA0069 family radical SAM protein</fullName>
    </submittedName>
</protein>
<evidence type="ECO:0000256" key="4">
    <source>
        <dbReference type="SAM" id="MobiDB-lite"/>
    </source>
</evidence>
<dbReference type="NCBIfam" id="NF033668">
    <property type="entry name" value="rSAM_PA0069"/>
    <property type="match status" value="1"/>
</dbReference>
<evidence type="ECO:0000256" key="3">
    <source>
        <dbReference type="ARBA" id="ARBA00023014"/>
    </source>
</evidence>
<gene>
    <name evidence="6" type="ORF">L6773_05240</name>
</gene>
<evidence type="ECO:0000313" key="6">
    <source>
        <dbReference type="EMBL" id="MCG2587957.1"/>
    </source>
</evidence>
<dbReference type="SFLD" id="SFLDG01084">
    <property type="entry name" value="Uncharacterised_Radical_SAM_Su"/>
    <property type="match status" value="1"/>
</dbReference>
<dbReference type="SFLD" id="SFLDS00029">
    <property type="entry name" value="Radical_SAM"/>
    <property type="match status" value="1"/>
</dbReference>
<organism evidence="6 7">
    <name type="scientific">Rhodohalobacter sulfatireducens</name>
    <dbReference type="NCBI Taxonomy" id="2911366"/>
    <lineage>
        <taxon>Bacteria</taxon>
        <taxon>Pseudomonadati</taxon>
        <taxon>Balneolota</taxon>
        <taxon>Balneolia</taxon>
        <taxon>Balneolales</taxon>
        <taxon>Balneolaceae</taxon>
        <taxon>Rhodohalobacter</taxon>
    </lineage>
</organism>
<evidence type="ECO:0000313" key="7">
    <source>
        <dbReference type="Proteomes" id="UP001165366"/>
    </source>
</evidence>
<dbReference type="Gene3D" id="3.80.30.30">
    <property type="match status" value="1"/>
</dbReference>
<reference evidence="6" key="2">
    <citation type="submission" date="2024-05" db="EMBL/GenBank/DDBJ databases">
        <title>Rhodohalobacter halophilus gen. nov., sp. nov., a moderately halophilic member of the family Balneolaceae.</title>
        <authorList>
            <person name="Xia J."/>
        </authorList>
    </citation>
    <scope>NUCLEOTIDE SEQUENCE</scope>
    <source>
        <strain evidence="6">WB101</strain>
    </source>
</reference>
<dbReference type="Proteomes" id="UP001165366">
    <property type="component" value="Unassembled WGS sequence"/>
</dbReference>
<dbReference type="Pfam" id="PF04055">
    <property type="entry name" value="Radical_SAM"/>
    <property type="match status" value="1"/>
</dbReference>
<dbReference type="InterPro" id="IPR006638">
    <property type="entry name" value="Elp3/MiaA/NifB-like_rSAM"/>
</dbReference>
<dbReference type="InterPro" id="IPR058240">
    <property type="entry name" value="rSAM_sf"/>
</dbReference>
<dbReference type="InterPro" id="IPR040086">
    <property type="entry name" value="MJ0683-like"/>
</dbReference>
<sequence length="348" mass="39619">MKPIKGRGSAHNPKNRFKDTHLEYDINEETGKFKKPDTQLLTDHTSEIISTNQSPDISFDVSLNPYRGCEHGCVYCYARPTHEYLGMSPGLDFESKIVVKYDAPKLLREKLAQECWKPQTLIMSGVTDPYQPIEKKLRITRGCIEVLAECNHPLVIITKNYQVTRDIDLLLSLAEKNAVKVVLSITSLDKSLTDTMEPRTSRPNRRLKAVRELTEAGIPVHVNIAPLIPGLTDEELVPIMEASAEAGAGSVAVVPLRLPYAVKDLFVKWLEDHQPDRKKKVINRIKNMKDGKLNRSEWGERFQVEGPFGDQIRQLLKIHAKRLGLNKNISPLETKHFRRPETDQLRLF</sequence>
<dbReference type="CDD" id="cd01335">
    <property type="entry name" value="Radical_SAM"/>
    <property type="match status" value="1"/>
</dbReference>
<dbReference type="SUPFAM" id="SSF102114">
    <property type="entry name" value="Radical SAM enzymes"/>
    <property type="match status" value="1"/>
</dbReference>
<proteinExistence type="predicted"/>
<accession>A0ABS9KAS8</accession>
<dbReference type="RefSeq" id="WP_237852800.1">
    <property type="nucleotide sequence ID" value="NZ_JAKLWS010000004.1"/>
</dbReference>